<feature type="transmembrane region" description="Helical" evidence="6">
    <location>
        <begin position="438"/>
        <end position="457"/>
    </location>
</feature>
<dbReference type="EMBL" id="CP021377">
    <property type="protein sequence ID" value="ART83975.1"/>
    <property type="molecule type" value="Genomic_DNA"/>
</dbReference>
<feature type="transmembrane region" description="Helical" evidence="6">
    <location>
        <begin position="183"/>
        <end position="203"/>
    </location>
</feature>
<accession>A0A1Y0D9Z4</accession>
<evidence type="ECO:0000256" key="3">
    <source>
        <dbReference type="ARBA" id="ARBA00022692"/>
    </source>
</evidence>
<dbReference type="SUPFAM" id="SSF161070">
    <property type="entry name" value="SNF-like"/>
    <property type="match status" value="1"/>
</dbReference>
<dbReference type="Proteomes" id="UP000243937">
    <property type="component" value="Chromosome"/>
</dbReference>
<evidence type="ECO:0000313" key="8">
    <source>
        <dbReference type="Proteomes" id="UP000243937"/>
    </source>
</evidence>
<dbReference type="InterPro" id="IPR047218">
    <property type="entry name" value="YocR/YhdH-like"/>
</dbReference>
<dbReference type="PROSITE" id="PS50267">
    <property type="entry name" value="NA_NEUROTRAN_SYMP_3"/>
    <property type="match status" value="1"/>
</dbReference>
<feature type="transmembrane region" description="Helical" evidence="6">
    <location>
        <begin position="223"/>
        <end position="245"/>
    </location>
</feature>
<evidence type="ECO:0000256" key="4">
    <source>
        <dbReference type="ARBA" id="ARBA00022989"/>
    </source>
</evidence>
<feature type="transmembrane region" description="Helical" evidence="6">
    <location>
        <begin position="153"/>
        <end position="171"/>
    </location>
</feature>
<proteinExistence type="predicted"/>
<dbReference type="AlphaFoldDB" id="A0A1Y0D9Z4"/>
<dbReference type="Pfam" id="PF00209">
    <property type="entry name" value="SNF"/>
    <property type="match status" value="2"/>
</dbReference>
<keyword evidence="8" id="KW-1185">Reference proteome</keyword>
<keyword evidence="3 6" id="KW-0812">Transmembrane</keyword>
<feature type="transmembrane region" description="Helical" evidence="6">
    <location>
        <begin position="96"/>
        <end position="125"/>
    </location>
</feature>
<evidence type="ECO:0000256" key="6">
    <source>
        <dbReference type="SAM" id="Phobius"/>
    </source>
</evidence>
<dbReference type="GO" id="GO:0016020">
    <property type="term" value="C:membrane"/>
    <property type="evidence" value="ECO:0007669"/>
    <property type="project" value="UniProtKB-SubCell"/>
</dbReference>
<sequence>MYSQQEQQDVEKRAQFSSKLGFVMAAAGSAIGVGNIWGFPTQAASNGGGAFLLVYLLFIFLLGYPMLVAEITIGRHGQANPFRALQTLTRNKSGKLLAGLVGLAAILTVSFIFTFYAIVSGWFVAYALEPVAGLMGADAAAAWLTDFSTARNLVFTLLFALLSLYVVSRGLEQGIEKWSTRLMPLLLLMLVLLTGYMLLQPGASEGLKVYLVPDFNRVLNRDVLISALGQSFFSLSLGAAVMMLYGSYLNRQANIPALAAQVTLLDTGVAFMAGLLILPAMYVAQHNGVTIFAEDGSLISSDTLVFSVLPALFKTMGAAQYPVALAFFVLMIVAALTSAISMLEAPVSLVLESSTLSRIKATWLVTAICTLFSVVIVFNFGSLFGLVITVTTQYAQPLVSMCITIYAGWVWQRNAVLTELQQGNPELAQGLFWKIWPWYVRFVCPVLVLVVIVQSFAG</sequence>
<dbReference type="PANTHER" id="PTHR42948:SF1">
    <property type="entry name" value="TRANSPORTER"/>
    <property type="match status" value="1"/>
</dbReference>
<dbReference type="InterPro" id="IPR037272">
    <property type="entry name" value="SNS_sf"/>
</dbReference>
<dbReference type="InterPro" id="IPR000175">
    <property type="entry name" value="Na/ntran_symport"/>
</dbReference>
<dbReference type="PANTHER" id="PTHR42948">
    <property type="entry name" value="TRANSPORTER"/>
    <property type="match status" value="1"/>
</dbReference>
<evidence type="ECO:0000256" key="1">
    <source>
        <dbReference type="ARBA" id="ARBA00004141"/>
    </source>
</evidence>
<reference evidence="7 8" key="1">
    <citation type="journal article" date="2014" name="Int. J. Syst. Evol. Microbiol.">
        <title>Oceanisphaera profunda sp. nov., a marine bacterium isolated from deep-sea sediment, and emended description of the genus Oceanisphaera.</title>
        <authorList>
            <person name="Xu Z."/>
            <person name="Zhang X.Y."/>
            <person name="Su H.N."/>
            <person name="Yu Z.C."/>
            <person name="Liu C."/>
            <person name="Li H."/>
            <person name="Chen X.L."/>
            <person name="Song X.Y."/>
            <person name="Xie B.B."/>
            <person name="Qin Q.L."/>
            <person name="Zhou B.C."/>
            <person name="Shi M."/>
            <person name="Huang Y."/>
            <person name="Zhang Y.Z."/>
        </authorList>
    </citation>
    <scope>NUCLEOTIDE SEQUENCE [LARGE SCALE GENOMIC DNA]</scope>
    <source>
        <strain evidence="7 8">SM1222</strain>
    </source>
</reference>
<evidence type="ECO:0000313" key="7">
    <source>
        <dbReference type="EMBL" id="ART83975.1"/>
    </source>
</evidence>
<name>A0A1Y0D9Z4_9GAMM</name>
<dbReference type="CDD" id="cd10336">
    <property type="entry name" value="SLC6sbd_Tyt1-Like"/>
    <property type="match status" value="1"/>
</dbReference>
<dbReference type="PRINTS" id="PR00176">
    <property type="entry name" value="NANEUSMPORT"/>
</dbReference>
<keyword evidence="5 6" id="KW-0472">Membrane</keyword>
<protein>
    <submittedName>
        <fullName evidence="7">Sodium-dependent transporter</fullName>
    </submittedName>
</protein>
<evidence type="ECO:0000256" key="5">
    <source>
        <dbReference type="ARBA" id="ARBA00023136"/>
    </source>
</evidence>
<comment type="subcellular location">
    <subcellularLocation>
        <location evidence="1">Membrane</location>
        <topology evidence="1">Multi-pass membrane protein</topology>
    </subcellularLocation>
</comment>
<dbReference type="KEGG" id="opf:CBP31_06755"/>
<gene>
    <name evidence="7" type="ORF">CBP31_06755</name>
</gene>
<organism evidence="7 8">
    <name type="scientific">Oceanisphaera profunda</name>
    <dbReference type="NCBI Taxonomy" id="1416627"/>
    <lineage>
        <taxon>Bacteria</taxon>
        <taxon>Pseudomonadati</taxon>
        <taxon>Pseudomonadota</taxon>
        <taxon>Gammaproteobacteria</taxon>
        <taxon>Aeromonadales</taxon>
        <taxon>Aeromonadaceae</taxon>
        <taxon>Oceanisphaera</taxon>
    </lineage>
</organism>
<evidence type="ECO:0000256" key="2">
    <source>
        <dbReference type="ARBA" id="ARBA00022448"/>
    </source>
</evidence>
<feature type="transmembrane region" description="Helical" evidence="6">
    <location>
        <begin position="52"/>
        <end position="75"/>
    </location>
</feature>
<keyword evidence="4 6" id="KW-1133">Transmembrane helix</keyword>
<feature type="transmembrane region" description="Helical" evidence="6">
    <location>
        <begin position="257"/>
        <end position="284"/>
    </location>
</feature>
<keyword evidence="2" id="KW-0813">Transport</keyword>
<feature type="transmembrane region" description="Helical" evidence="6">
    <location>
        <begin position="363"/>
        <end position="387"/>
    </location>
</feature>
<feature type="transmembrane region" description="Helical" evidence="6">
    <location>
        <begin position="20"/>
        <end position="40"/>
    </location>
</feature>
<dbReference type="NCBIfam" id="NF037979">
    <property type="entry name" value="Na_transp"/>
    <property type="match status" value="1"/>
</dbReference>
<feature type="transmembrane region" description="Helical" evidence="6">
    <location>
        <begin position="325"/>
        <end position="343"/>
    </location>
</feature>